<dbReference type="InterPro" id="IPR017853">
    <property type="entry name" value="GH"/>
</dbReference>
<organism evidence="17 18">
    <name type="scientific">Rubrivivax rivuli</name>
    <dbReference type="NCBI Taxonomy" id="1862385"/>
    <lineage>
        <taxon>Bacteria</taxon>
        <taxon>Pseudomonadati</taxon>
        <taxon>Pseudomonadota</taxon>
        <taxon>Betaproteobacteria</taxon>
        <taxon>Burkholderiales</taxon>
        <taxon>Sphaerotilaceae</taxon>
        <taxon>Rubrivivax</taxon>
    </lineage>
</organism>
<evidence type="ECO:0000256" key="13">
    <source>
        <dbReference type="ARBA" id="ARBA00037649"/>
    </source>
</evidence>
<evidence type="ECO:0000256" key="1">
    <source>
        <dbReference type="ARBA" id="ARBA00004191"/>
    </source>
</evidence>
<feature type="region of interest" description="Disordered" evidence="16">
    <location>
        <begin position="1"/>
        <end position="32"/>
    </location>
</feature>
<dbReference type="InterPro" id="IPR000490">
    <property type="entry name" value="Glyco_hydro_17"/>
</dbReference>
<keyword evidence="4" id="KW-0134">Cell wall</keyword>
<dbReference type="SUPFAM" id="SSF51445">
    <property type="entry name" value="(Trans)glycosidases"/>
    <property type="match status" value="1"/>
</dbReference>
<dbReference type="Proteomes" id="UP000285575">
    <property type="component" value="Unassembled WGS sequence"/>
</dbReference>
<keyword evidence="10" id="KW-0119">Carbohydrate metabolism</keyword>
<evidence type="ECO:0000256" key="6">
    <source>
        <dbReference type="ARBA" id="ARBA00022729"/>
    </source>
</evidence>
<dbReference type="Pfam" id="PF00332">
    <property type="entry name" value="Glyco_hydro_17"/>
    <property type="match status" value="1"/>
</dbReference>
<gene>
    <name evidence="17" type="ORF">EOE66_07565</name>
</gene>
<dbReference type="Gene3D" id="2.60.120.430">
    <property type="entry name" value="Galactose-binding lectin"/>
    <property type="match status" value="1"/>
</dbReference>
<dbReference type="InterPro" id="IPR008979">
    <property type="entry name" value="Galactose-bd-like_sf"/>
</dbReference>
<dbReference type="GO" id="GO:0004553">
    <property type="term" value="F:hydrolase activity, hydrolyzing O-glycosyl compounds"/>
    <property type="evidence" value="ECO:0007669"/>
    <property type="project" value="InterPro"/>
</dbReference>
<dbReference type="InterPro" id="IPR050732">
    <property type="entry name" value="Beta-glucan_modifiers"/>
</dbReference>
<evidence type="ECO:0000256" key="11">
    <source>
        <dbReference type="ARBA" id="ARBA00023316"/>
    </source>
</evidence>
<evidence type="ECO:0000256" key="3">
    <source>
        <dbReference type="ARBA" id="ARBA00022475"/>
    </source>
</evidence>
<evidence type="ECO:0000256" key="4">
    <source>
        <dbReference type="ARBA" id="ARBA00022512"/>
    </source>
</evidence>
<comment type="subcellular location">
    <subcellularLocation>
        <location evidence="2">Cell membrane</location>
    </subcellularLocation>
    <subcellularLocation>
        <location evidence="1">Secreted</location>
        <location evidence="1">Cell wall</location>
    </subcellularLocation>
</comment>
<comment type="function">
    <text evidence="13">Glucanases play a role in cell expansion during growth, in cell-cell fusion during mating, and in spore release during sporulation. This enzyme may be involved in beta-glucan degradation. Active on laminarin and lichenan.</text>
</comment>
<dbReference type="SUPFAM" id="SSF49785">
    <property type="entry name" value="Galactose-binding domain-like"/>
    <property type="match status" value="1"/>
</dbReference>
<dbReference type="AlphaFoldDB" id="A0A437RLB1"/>
<proteinExistence type="predicted"/>
<evidence type="ECO:0000256" key="15">
    <source>
        <dbReference type="ARBA" id="ARBA00043078"/>
    </source>
</evidence>
<protein>
    <recommendedName>
        <fullName evidence="15">Endo-1,3-beta-glucanase btgC</fullName>
    </recommendedName>
    <alternativeName>
        <fullName evidence="14">Laminarinase btgC</fullName>
    </alternativeName>
</protein>
<evidence type="ECO:0000256" key="8">
    <source>
        <dbReference type="ARBA" id="ARBA00023136"/>
    </source>
</evidence>
<reference evidence="17 18" key="1">
    <citation type="submission" date="2019-01" db="EMBL/GenBank/DDBJ databases">
        <authorList>
            <person name="Chen W.-M."/>
        </authorList>
    </citation>
    <scope>NUCLEOTIDE SEQUENCE [LARGE SCALE GENOMIC DNA]</scope>
    <source>
        <strain evidence="17 18">KYPY4</strain>
    </source>
</reference>
<evidence type="ECO:0000256" key="14">
    <source>
        <dbReference type="ARBA" id="ARBA00042373"/>
    </source>
</evidence>
<evidence type="ECO:0000313" key="17">
    <source>
        <dbReference type="EMBL" id="RVU47583.1"/>
    </source>
</evidence>
<dbReference type="OrthoDB" id="9806824at2"/>
<dbReference type="EMBL" id="SACR01000002">
    <property type="protein sequence ID" value="RVU47583.1"/>
    <property type="molecule type" value="Genomic_DNA"/>
</dbReference>
<accession>A0A437RLB1</accession>
<evidence type="ECO:0000256" key="2">
    <source>
        <dbReference type="ARBA" id="ARBA00004236"/>
    </source>
</evidence>
<keyword evidence="6" id="KW-0732">Signal</keyword>
<keyword evidence="7" id="KW-0378">Hydrolase</keyword>
<evidence type="ECO:0000256" key="5">
    <source>
        <dbReference type="ARBA" id="ARBA00022525"/>
    </source>
</evidence>
<sequence length="609" mass="65913">MPSRTSTPALPTAATGCRSKRTTPSETEAASMKSNWLNTLPGARAALVAAMAVTMAATFTACGGGGYTESPVSVTERRALPAEFTTRAAVNYSPYRTSRNESEIGNEVITAANVLQDLRLIRATGIGTIRLFSSKAFAETVLSVIRDNNLDLKVMLGAYPNPVNSLADEAANLAELAKCIELAKRFESIVAAVSVGNETMVEWSTHKVDPVIMARYIKSVRDAIKQPVTTDDNWLFWSRVPKVITDVVDFAAVHTYPVLDTFYNPSEWDWRLKSVPEAQRAQAMIAASITEAKEQFGKARAALDQLGLQNMPMIIGETGWTAVDTAGGPNLAFRAHPVNQKLYFDALQEWAAEGRRGNGPKAVFFFQAFDEPWKQGDDGWGLFNKDRQARYAVQSLGTCGVTWACEPGTYTTADAVKWVAPTIGTAVAANRYTLFSEAVVAGEQVATGLRWDPFATTGYATVAGGAPGDGSNSFEITPNPVNFGWGLFLYSGSGVTANLSGYANGRLNFAVKSDSYPGKIEIGISTDTEDRDVQEAFLPIGPGDYGYCNTNNWCQVSIPISAFVAANPKLDLRMVSFRFIIADRFSFTGKPLNTTGLPKIQVDGIHWSK</sequence>
<evidence type="ECO:0000256" key="9">
    <source>
        <dbReference type="ARBA" id="ARBA00023180"/>
    </source>
</evidence>
<dbReference type="GO" id="GO:0005886">
    <property type="term" value="C:plasma membrane"/>
    <property type="evidence" value="ECO:0007669"/>
    <property type="project" value="UniProtKB-SubCell"/>
</dbReference>
<dbReference type="PANTHER" id="PTHR16631">
    <property type="entry name" value="GLUCAN 1,3-BETA-GLUCOSIDASE"/>
    <property type="match status" value="1"/>
</dbReference>
<comment type="caution">
    <text evidence="17">The sequence shown here is derived from an EMBL/GenBank/DDBJ whole genome shotgun (WGS) entry which is preliminary data.</text>
</comment>
<keyword evidence="18" id="KW-1185">Reference proteome</keyword>
<evidence type="ECO:0000256" key="12">
    <source>
        <dbReference type="ARBA" id="ARBA00023326"/>
    </source>
</evidence>
<dbReference type="PROSITE" id="PS51257">
    <property type="entry name" value="PROKAR_LIPOPROTEIN"/>
    <property type="match status" value="1"/>
</dbReference>
<keyword evidence="8" id="KW-0472">Membrane</keyword>
<feature type="compositionally biased region" description="Polar residues" evidence="16">
    <location>
        <begin position="22"/>
        <end position="32"/>
    </location>
</feature>
<keyword evidence="12" id="KW-0624">Polysaccharide degradation</keyword>
<evidence type="ECO:0000256" key="10">
    <source>
        <dbReference type="ARBA" id="ARBA00023277"/>
    </source>
</evidence>
<keyword evidence="3" id="KW-1003">Cell membrane</keyword>
<dbReference type="PANTHER" id="PTHR16631:SF17">
    <property type="entry name" value="GLUCAN ENDO-1,3-BETA-GLUCOSIDASE BTGC"/>
    <property type="match status" value="1"/>
</dbReference>
<keyword evidence="11" id="KW-0961">Cell wall biogenesis/degradation</keyword>
<evidence type="ECO:0000256" key="16">
    <source>
        <dbReference type="SAM" id="MobiDB-lite"/>
    </source>
</evidence>
<evidence type="ECO:0000256" key="7">
    <source>
        <dbReference type="ARBA" id="ARBA00022801"/>
    </source>
</evidence>
<keyword evidence="9" id="KW-0325">Glycoprotein</keyword>
<dbReference type="Gene3D" id="3.20.20.80">
    <property type="entry name" value="Glycosidases"/>
    <property type="match status" value="1"/>
</dbReference>
<keyword evidence="5" id="KW-0964">Secreted</keyword>
<evidence type="ECO:0000313" key="18">
    <source>
        <dbReference type="Proteomes" id="UP000285575"/>
    </source>
</evidence>
<dbReference type="GO" id="GO:0071555">
    <property type="term" value="P:cell wall organization"/>
    <property type="evidence" value="ECO:0007669"/>
    <property type="project" value="UniProtKB-KW"/>
</dbReference>
<dbReference type="GO" id="GO:0000272">
    <property type="term" value="P:polysaccharide catabolic process"/>
    <property type="evidence" value="ECO:0007669"/>
    <property type="project" value="UniProtKB-KW"/>
</dbReference>
<name>A0A437RLB1_9BURK</name>